<dbReference type="InterPro" id="IPR011335">
    <property type="entry name" value="Restrct_endonuc-II-like"/>
</dbReference>
<evidence type="ECO:0000259" key="2">
    <source>
        <dbReference type="Pfam" id="PF14338"/>
    </source>
</evidence>
<feature type="domain" description="Restriction system protein Mrr-like N-terminal" evidence="2">
    <location>
        <begin position="4"/>
        <end position="87"/>
    </location>
</feature>
<comment type="caution">
    <text evidence="3">The sequence shown here is derived from an EMBL/GenBank/DDBJ whole genome shotgun (WGS) entry which is preliminary data.</text>
</comment>
<dbReference type="SUPFAM" id="SSF52980">
    <property type="entry name" value="Restriction endonuclease-like"/>
    <property type="match status" value="1"/>
</dbReference>
<dbReference type="InterPro" id="IPR025745">
    <property type="entry name" value="Mrr-like_N_dom"/>
</dbReference>
<evidence type="ECO:0000313" key="3">
    <source>
        <dbReference type="EMBL" id="MEX6428980.1"/>
    </source>
</evidence>
<gene>
    <name evidence="3" type="ORF">AB6A68_03915</name>
</gene>
<keyword evidence="4" id="KW-1185">Reference proteome</keyword>
<organism evidence="3 4">
    <name type="scientific">Ferrimicrobium acidiphilum</name>
    <dbReference type="NCBI Taxonomy" id="121039"/>
    <lineage>
        <taxon>Bacteria</taxon>
        <taxon>Bacillati</taxon>
        <taxon>Actinomycetota</taxon>
        <taxon>Acidimicrobiia</taxon>
        <taxon>Acidimicrobiales</taxon>
        <taxon>Acidimicrobiaceae</taxon>
        <taxon>Ferrimicrobium</taxon>
    </lineage>
</organism>
<dbReference type="InterPro" id="IPR052906">
    <property type="entry name" value="Type_IV_Methyl-Rstrct_Enzyme"/>
</dbReference>
<name>A0ABV3Y0Q1_9ACTN</name>
<dbReference type="GO" id="GO:0016787">
    <property type="term" value="F:hydrolase activity"/>
    <property type="evidence" value="ECO:0007669"/>
    <property type="project" value="UniProtKB-KW"/>
</dbReference>
<dbReference type="Gene3D" id="3.40.1350.10">
    <property type="match status" value="1"/>
</dbReference>
<protein>
    <submittedName>
        <fullName evidence="3">Restriction endonuclease</fullName>
        <ecNumber evidence="3">3.1.21.-</ecNumber>
    </submittedName>
</protein>
<dbReference type="Pfam" id="PF04471">
    <property type="entry name" value="Mrr_cat"/>
    <property type="match status" value="1"/>
</dbReference>
<evidence type="ECO:0000313" key="4">
    <source>
        <dbReference type="Proteomes" id="UP001560267"/>
    </source>
</evidence>
<keyword evidence="3" id="KW-0378">Hydrolase</keyword>
<sequence>MPTWDQLMVPVLRVLSDGEVRNRREPYDSVARDTNLSDDQRAEVLDSVERRYENRINWAITGLVKANAALRPLRAHHIISESGRALLDAHPDQLTEADLRLIERYDDGRKKNSLDVGPSHAPDQLDPYEFAGQGIKRFNGEIASNLPVRLHYQEPAFFEQAVVDLVAAMGHGDADTRATTTQLSNDGGIDGIINQEVLGLSRVYNQAKRYSLDGSVGRPKVQSFVGALQGQQANQGVFITTGRFSAGAKEYAKSLPTRVVLIDGPRLTELMIRCRVGVQAKRTIQIVNVDEDVFE</sequence>
<accession>A0ABV3Y0Q1</accession>
<dbReference type="InterPro" id="IPR007560">
    <property type="entry name" value="Restrct_endonuc_IV_Mrr"/>
</dbReference>
<evidence type="ECO:0000259" key="1">
    <source>
        <dbReference type="Pfam" id="PF04471"/>
    </source>
</evidence>
<dbReference type="GO" id="GO:0004519">
    <property type="term" value="F:endonuclease activity"/>
    <property type="evidence" value="ECO:0007669"/>
    <property type="project" value="UniProtKB-KW"/>
</dbReference>
<keyword evidence="3" id="KW-0255">Endonuclease</keyword>
<dbReference type="PANTHER" id="PTHR30015:SF7">
    <property type="entry name" value="TYPE IV METHYL-DIRECTED RESTRICTION ENZYME ECOKMRR"/>
    <property type="match status" value="1"/>
</dbReference>
<keyword evidence="3" id="KW-0540">Nuclease</keyword>
<dbReference type="EC" id="3.1.21.-" evidence="3"/>
<dbReference type="PANTHER" id="PTHR30015">
    <property type="entry name" value="MRR RESTRICTION SYSTEM PROTEIN"/>
    <property type="match status" value="1"/>
</dbReference>
<feature type="domain" description="Restriction endonuclease type IV Mrr" evidence="1">
    <location>
        <begin position="154"/>
        <end position="271"/>
    </location>
</feature>
<dbReference type="RefSeq" id="WP_369084279.1">
    <property type="nucleotide sequence ID" value="NZ_JBFSHR010000009.1"/>
</dbReference>
<dbReference type="Pfam" id="PF14338">
    <property type="entry name" value="Mrr_N"/>
    <property type="match status" value="1"/>
</dbReference>
<dbReference type="Proteomes" id="UP001560267">
    <property type="component" value="Unassembled WGS sequence"/>
</dbReference>
<reference evidence="3 4" key="1">
    <citation type="submission" date="2024-07" db="EMBL/GenBank/DDBJ databases">
        <title>Draft Genome Sequence of Ferrimicrobium acidiphilum Strain YE2023, Isolated from a Pulp of Bioleach Reactor.</title>
        <authorList>
            <person name="Elkina Y.A."/>
            <person name="Bulaeva A.G."/>
            <person name="Beletsky A.V."/>
            <person name="Mardanov A.V."/>
        </authorList>
    </citation>
    <scope>NUCLEOTIDE SEQUENCE [LARGE SCALE GENOMIC DNA]</scope>
    <source>
        <strain evidence="3 4">YE2023</strain>
    </source>
</reference>
<proteinExistence type="predicted"/>
<dbReference type="EMBL" id="JBFSHR010000009">
    <property type="protein sequence ID" value="MEX6428980.1"/>
    <property type="molecule type" value="Genomic_DNA"/>
</dbReference>
<dbReference type="InterPro" id="IPR011856">
    <property type="entry name" value="tRNA_endonuc-like_dom_sf"/>
</dbReference>